<feature type="region of interest" description="Disordered" evidence="13">
    <location>
        <begin position="658"/>
        <end position="677"/>
    </location>
</feature>
<dbReference type="SUPFAM" id="SSF52540">
    <property type="entry name" value="P-loop containing nucleoside triphosphate hydrolases"/>
    <property type="match status" value="1"/>
</dbReference>
<dbReference type="GO" id="GO:0043138">
    <property type="term" value="F:3'-5' DNA helicase activity"/>
    <property type="evidence" value="ECO:0007669"/>
    <property type="project" value="UniProtKB-EC"/>
</dbReference>
<dbReference type="Gene3D" id="3.40.50.300">
    <property type="entry name" value="P-loop containing nucleotide triphosphate hydrolases"/>
    <property type="match status" value="2"/>
</dbReference>
<dbReference type="InParanoid" id="A0A517SK64"/>
<dbReference type="AlphaFoldDB" id="A0A517SK64"/>
<dbReference type="GO" id="GO:0016887">
    <property type="term" value="F:ATP hydrolysis activity"/>
    <property type="evidence" value="ECO:0007669"/>
    <property type="project" value="RHEA"/>
</dbReference>
<evidence type="ECO:0000313" key="17">
    <source>
        <dbReference type="Proteomes" id="UP000315700"/>
    </source>
</evidence>
<dbReference type="PROSITE" id="PS51198">
    <property type="entry name" value="UVRD_HELICASE_ATP_BIND"/>
    <property type="match status" value="1"/>
</dbReference>
<keyword evidence="4 12" id="KW-0347">Helicase</keyword>
<dbReference type="Proteomes" id="UP000315700">
    <property type="component" value="Chromosome"/>
</dbReference>
<dbReference type="Pfam" id="PF13361">
    <property type="entry name" value="UvrD_C"/>
    <property type="match status" value="1"/>
</dbReference>
<evidence type="ECO:0000256" key="10">
    <source>
        <dbReference type="ARBA" id="ARBA00034923"/>
    </source>
</evidence>
<dbReference type="EMBL" id="CP036271">
    <property type="protein sequence ID" value="QDT56501.1"/>
    <property type="molecule type" value="Genomic_DNA"/>
</dbReference>
<keyword evidence="2 12" id="KW-0547">Nucleotide-binding</keyword>
<comment type="catalytic activity">
    <reaction evidence="8">
        <text>Couples ATP hydrolysis with the unwinding of duplex DNA by translocating in the 3'-5' direction.</text>
        <dbReference type="EC" id="5.6.2.4"/>
    </reaction>
</comment>
<evidence type="ECO:0000256" key="6">
    <source>
        <dbReference type="ARBA" id="ARBA00023125"/>
    </source>
</evidence>
<evidence type="ECO:0000256" key="5">
    <source>
        <dbReference type="ARBA" id="ARBA00022840"/>
    </source>
</evidence>
<dbReference type="GO" id="GO:0033202">
    <property type="term" value="C:DNA helicase complex"/>
    <property type="evidence" value="ECO:0007669"/>
    <property type="project" value="TreeGrafter"/>
</dbReference>
<dbReference type="CDD" id="cd17932">
    <property type="entry name" value="DEXQc_UvrD"/>
    <property type="match status" value="1"/>
</dbReference>
<evidence type="ECO:0000256" key="12">
    <source>
        <dbReference type="PROSITE-ProRule" id="PRU00560"/>
    </source>
</evidence>
<evidence type="ECO:0000313" key="16">
    <source>
        <dbReference type="EMBL" id="QDT56501.1"/>
    </source>
</evidence>
<dbReference type="InterPro" id="IPR014017">
    <property type="entry name" value="DNA_helicase_UvrD-like_C"/>
</dbReference>
<evidence type="ECO:0000256" key="2">
    <source>
        <dbReference type="ARBA" id="ARBA00022741"/>
    </source>
</evidence>
<dbReference type="InterPro" id="IPR014016">
    <property type="entry name" value="UvrD-like_ATP-bd"/>
</dbReference>
<dbReference type="PANTHER" id="PTHR11070">
    <property type="entry name" value="UVRD / RECB / PCRA DNA HELICASE FAMILY MEMBER"/>
    <property type="match status" value="1"/>
</dbReference>
<keyword evidence="3 12" id="KW-0378">Hydrolase</keyword>
<name>A0A517SK64_9PLAN</name>
<dbReference type="PROSITE" id="PS51217">
    <property type="entry name" value="UVRD_HELICASE_CTER"/>
    <property type="match status" value="1"/>
</dbReference>
<proteinExistence type="inferred from homology"/>
<dbReference type="Gene3D" id="1.10.10.160">
    <property type="match status" value="1"/>
</dbReference>
<evidence type="ECO:0000256" key="11">
    <source>
        <dbReference type="ARBA" id="ARBA00048988"/>
    </source>
</evidence>
<dbReference type="Pfam" id="PF00580">
    <property type="entry name" value="UvrD-helicase"/>
    <property type="match status" value="1"/>
</dbReference>
<comment type="similarity">
    <text evidence="1">Belongs to the helicase family. UvrD subfamily.</text>
</comment>
<dbReference type="GO" id="GO:0005829">
    <property type="term" value="C:cytosol"/>
    <property type="evidence" value="ECO:0007669"/>
    <property type="project" value="TreeGrafter"/>
</dbReference>
<dbReference type="RefSeq" id="WP_231754131.1">
    <property type="nucleotide sequence ID" value="NZ_CP036271.1"/>
</dbReference>
<evidence type="ECO:0000256" key="9">
    <source>
        <dbReference type="ARBA" id="ARBA00034808"/>
    </source>
</evidence>
<dbReference type="Gene3D" id="1.10.486.10">
    <property type="entry name" value="PCRA, domain 4"/>
    <property type="match status" value="1"/>
</dbReference>
<evidence type="ECO:0000256" key="13">
    <source>
        <dbReference type="SAM" id="MobiDB-lite"/>
    </source>
</evidence>
<evidence type="ECO:0000256" key="8">
    <source>
        <dbReference type="ARBA" id="ARBA00034617"/>
    </source>
</evidence>
<accession>A0A517SK64</accession>
<keyword evidence="17" id="KW-1185">Reference proteome</keyword>
<sequence>MSLNDDLTPSQRAAVEHEDGPLLVLAGPGSGKTRVVTRRIARLIQRGVSPRQILAITFTNKAALTMRQRVEQLAPGAGVWVSTFHRFAAMLLRRHAEVVGLRPNYTILDESDQRKGLKLVMEEIGLDFSHYPPDRMAARISQLKNDLTTAEAFTQRYEEGIGNNWDQAVARVYPEYQRFLLASNAVDFDDLLLHVAFMLSEHEVLRQQLDHRYRYVLVDEYQDTNAAQYRIVAALSQQHPNLQATGDPDQSIYAWRGARIENILRFEREFPDSRVIKLEENFRSTQAIVRSADRLIGYNKQRKAKKLITNNDEGESVELITFDDAVAESAGIARRIRELSEQHGLTWSDFAIFYRVNALSRQLEVGLMRERIPYQVAAGAAFYDRAEIKDTLAYLRLVANPADRTAFYRAVNTPLRGLGETSQRRLSAWADANGVGLIEACERSAEVPKLSKNAARGFRMFADMISRFDLATRGSVADLLTEIVERSGMAAAWSGSPREEDVQRLGNVEELITAARQYDEAFGDERSIDGFLEQTALVADADTIDDTAGRVTLMTMHSAKGLEYPVVFVLGVEEGLIPHERALRDLSGFELEEERRLLFVGMTRAKQRLFLTQTRLRTFRGRTLASIPSLFASEFEATRVDESHGTPQVYFDRDAFNEPEEQPEPAEPPVDPPTMAKNASVADARPLLMSGADLLNGGKPSGTVNPNRFSEGMLVRHPRYGLGTIVEISRVTSRTNVTVKFTHEDRIQTFIAEKSPLQPVGVKPVAEPAPARAATPDEASPGVPF</sequence>
<dbReference type="InterPro" id="IPR027417">
    <property type="entry name" value="P-loop_NTPase"/>
</dbReference>
<organism evidence="16 17">
    <name type="scientific">Caulifigura coniformis</name>
    <dbReference type="NCBI Taxonomy" id="2527983"/>
    <lineage>
        <taxon>Bacteria</taxon>
        <taxon>Pseudomonadati</taxon>
        <taxon>Planctomycetota</taxon>
        <taxon>Planctomycetia</taxon>
        <taxon>Planctomycetales</taxon>
        <taxon>Planctomycetaceae</taxon>
        <taxon>Caulifigura</taxon>
    </lineage>
</organism>
<feature type="domain" description="UvrD-like helicase ATP-binding" evidence="14">
    <location>
        <begin position="5"/>
        <end position="285"/>
    </location>
</feature>
<keyword evidence="7" id="KW-0413">Isomerase</keyword>
<keyword evidence="5 12" id="KW-0067">ATP-binding</keyword>
<dbReference type="InterPro" id="IPR000212">
    <property type="entry name" value="DNA_helicase_UvrD/REP"/>
</dbReference>
<reference evidence="16 17" key="1">
    <citation type="submission" date="2019-02" db="EMBL/GenBank/DDBJ databases">
        <title>Deep-cultivation of Planctomycetes and their phenomic and genomic characterization uncovers novel biology.</title>
        <authorList>
            <person name="Wiegand S."/>
            <person name="Jogler M."/>
            <person name="Boedeker C."/>
            <person name="Pinto D."/>
            <person name="Vollmers J."/>
            <person name="Rivas-Marin E."/>
            <person name="Kohn T."/>
            <person name="Peeters S.H."/>
            <person name="Heuer A."/>
            <person name="Rast P."/>
            <person name="Oberbeckmann S."/>
            <person name="Bunk B."/>
            <person name="Jeske O."/>
            <person name="Meyerdierks A."/>
            <person name="Storesund J.E."/>
            <person name="Kallscheuer N."/>
            <person name="Luecker S."/>
            <person name="Lage O.M."/>
            <person name="Pohl T."/>
            <person name="Merkel B.J."/>
            <person name="Hornburger P."/>
            <person name="Mueller R.-W."/>
            <person name="Bruemmer F."/>
            <person name="Labrenz M."/>
            <person name="Spormann A.M."/>
            <person name="Op den Camp H."/>
            <person name="Overmann J."/>
            <person name="Amann R."/>
            <person name="Jetten M.S.M."/>
            <person name="Mascher T."/>
            <person name="Medema M.H."/>
            <person name="Devos D.P."/>
            <person name="Kaster A.-K."/>
            <person name="Ovreas L."/>
            <person name="Rohde M."/>
            <person name="Galperin M.Y."/>
            <person name="Jogler C."/>
        </authorList>
    </citation>
    <scope>NUCLEOTIDE SEQUENCE [LARGE SCALE GENOMIC DNA]</scope>
    <source>
        <strain evidence="16 17">Pan44</strain>
    </source>
</reference>
<dbReference type="KEGG" id="ccos:Pan44_45560"/>
<evidence type="ECO:0000256" key="4">
    <source>
        <dbReference type="ARBA" id="ARBA00022806"/>
    </source>
</evidence>
<dbReference type="GO" id="GO:0000725">
    <property type="term" value="P:recombinational repair"/>
    <property type="evidence" value="ECO:0007669"/>
    <property type="project" value="TreeGrafter"/>
</dbReference>
<feature type="domain" description="UvrD-like helicase C-terminal" evidence="15">
    <location>
        <begin position="286"/>
        <end position="561"/>
    </location>
</feature>
<dbReference type="CDD" id="cd18807">
    <property type="entry name" value="SF1_C_UvrD"/>
    <property type="match status" value="1"/>
</dbReference>
<evidence type="ECO:0000256" key="7">
    <source>
        <dbReference type="ARBA" id="ARBA00023235"/>
    </source>
</evidence>
<evidence type="ECO:0000259" key="14">
    <source>
        <dbReference type="PROSITE" id="PS51198"/>
    </source>
</evidence>
<feature type="region of interest" description="Disordered" evidence="13">
    <location>
        <begin position="691"/>
        <end position="710"/>
    </location>
</feature>
<evidence type="ECO:0000256" key="3">
    <source>
        <dbReference type="ARBA" id="ARBA00022801"/>
    </source>
</evidence>
<comment type="catalytic activity">
    <reaction evidence="11">
        <text>ATP + H2O = ADP + phosphate + H(+)</text>
        <dbReference type="Rhea" id="RHEA:13065"/>
        <dbReference type="ChEBI" id="CHEBI:15377"/>
        <dbReference type="ChEBI" id="CHEBI:15378"/>
        <dbReference type="ChEBI" id="CHEBI:30616"/>
        <dbReference type="ChEBI" id="CHEBI:43474"/>
        <dbReference type="ChEBI" id="CHEBI:456216"/>
        <dbReference type="EC" id="5.6.2.4"/>
    </reaction>
</comment>
<protein>
    <recommendedName>
        <fullName evidence="9">DNA 3'-5' helicase</fullName>
        <ecNumber evidence="9">5.6.2.4</ecNumber>
    </recommendedName>
    <alternativeName>
        <fullName evidence="10">DNA 3'-5' helicase II</fullName>
    </alternativeName>
</protein>
<dbReference type="FunCoup" id="A0A517SK64">
    <property type="interactions" value="419"/>
</dbReference>
<evidence type="ECO:0000256" key="1">
    <source>
        <dbReference type="ARBA" id="ARBA00009922"/>
    </source>
</evidence>
<feature type="binding site" evidence="12">
    <location>
        <begin position="26"/>
        <end position="33"/>
    </location>
    <ligand>
        <name>ATP</name>
        <dbReference type="ChEBI" id="CHEBI:30616"/>
    </ligand>
</feature>
<keyword evidence="6" id="KW-0238">DNA-binding</keyword>
<feature type="region of interest" description="Disordered" evidence="13">
    <location>
        <begin position="760"/>
        <end position="785"/>
    </location>
</feature>
<evidence type="ECO:0000259" key="15">
    <source>
        <dbReference type="PROSITE" id="PS51217"/>
    </source>
</evidence>
<dbReference type="EC" id="5.6.2.4" evidence="9"/>
<dbReference type="InterPro" id="IPR013986">
    <property type="entry name" value="DExx_box_DNA_helicase_dom_sf"/>
</dbReference>
<dbReference type="GO" id="GO:0005524">
    <property type="term" value="F:ATP binding"/>
    <property type="evidence" value="ECO:0007669"/>
    <property type="project" value="UniProtKB-UniRule"/>
</dbReference>
<dbReference type="PANTHER" id="PTHR11070:SF2">
    <property type="entry name" value="ATP-DEPENDENT DNA HELICASE SRS2"/>
    <property type="match status" value="1"/>
</dbReference>
<dbReference type="GO" id="GO:0003677">
    <property type="term" value="F:DNA binding"/>
    <property type="evidence" value="ECO:0007669"/>
    <property type="project" value="UniProtKB-KW"/>
</dbReference>
<gene>
    <name evidence="16" type="primary">pcrA_2</name>
    <name evidence="16" type="ORF">Pan44_45560</name>
</gene>